<dbReference type="PROSITE" id="PS51354">
    <property type="entry name" value="GLUTAREDOXIN_2"/>
    <property type="match status" value="1"/>
</dbReference>
<dbReference type="GO" id="GO:0034599">
    <property type="term" value="P:cellular response to oxidative stress"/>
    <property type="evidence" value="ECO:0007669"/>
    <property type="project" value="TreeGrafter"/>
</dbReference>
<comment type="function">
    <text evidence="1">Has a glutathione-disulfide oxidoreductase activity in the presence of NADPH and glutathione reductase. Reduces low molecular weight disulfides and proteins.</text>
</comment>
<keyword evidence="6" id="KW-1185">Reference proteome</keyword>
<dbReference type="PANTHER" id="PTHR45694">
    <property type="entry name" value="GLUTAREDOXIN 2"/>
    <property type="match status" value="1"/>
</dbReference>
<dbReference type="CDD" id="cd03419">
    <property type="entry name" value="GRX_GRXh_1_2_like"/>
    <property type="match status" value="1"/>
</dbReference>
<evidence type="ECO:0000259" key="4">
    <source>
        <dbReference type="Pfam" id="PF00462"/>
    </source>
</evidence>
<evidence type="ECO:0000256" key="2">
    <source>
        <dbReference type="ARBA" id="ARBA00022448"/>
    </source>
</evidence>
<organism evidence="5 6">
    <name type="scientific">Allacma fusca</name>
    <dbReference type="NCBI Taxonomy" id="39272"/>
    <lineage>
        <taxon>Eukaryota</taxon>
        <taxon>Metazoa</taxon>
        <taxon>Ecdysozoa</taxon>
        <taxon>Arthropoda</taxon>
        <taxon>Hexapoda</taxon>
        <taxon>Collembola</taxon>
        <taxon>Symphypleona</taxon>
        <taxon>Sminthuridae</taxon>
        <taxon>Allacma</taxon>
    </lineage>
</organism>
<dbReference type="Pfam" id="PF00462">
    <property type="entry name" value="Glutaredoxin"/>
    <property type="match status" value="1"/>
</dbReference>
<reference evidence="5" key="1">
    <citation type="submission" date="2021-06" db="EMBL/GenBank/DDBJ databases">
        <authorList>
            <person name="Hodson N. C."/>
            <person name="Mongue J. A."/>
            <person name="Jaron S. K."/>
        </authorList>
    </citation>
    <scope>NUCLEOTIDE SEQUENCE</scope>
</reference>
<dbReference type="PROSITE" id="PS00195">
    <property type="entry name" value="GLUTAREDOXIN_1"/>
    <property type="match status" value="1"/>
</dbReference>
<comment type="caution">
    <text evidence="5">The sequence shown here is derived from an EMBL/GenBank/DDBJ whole genome shotgun (WGS) entry which is preliminary data.</text>
</comment>
<dbReference type="GO" id="GO:0005737">
    <property type="term" value="C:cytoplasm"/>
    <property type="evidence" value="ECO:0007669"/>
    <property type="project" value="TreeGrafter"/>
</dbReference>
<dbReference type="AlphaFoldDB" id="A0A8J2PK19"/>
<dbReference type="OrthoDB" id="418495at2759"/>
<dbReference type="GO" id="GO:0015038">
    <property type="term" value="F:glutathione disulfide oxidoreductase activity"/>
    <property type="evidence" value="ECO:0007669"/>
    <property type="project" value="TreeGrafter"/>
</dbReference>
<evidence type="ECO:0000313" key="5">
    <source>
        <dbReference type="EMBL" id="CAG7817945.1"/>
    </source>
</evidence>
<sequence>MVSQELSCKTRLEHVAHLYAHIRKAVIFHSSISQRVVQLLKHPSLPLEMASVAKTPEEATAKIEDLIKSNKVVVFSKSYCPYCDKVKDLFKKLSAQFYGLELDEIGQEGSLLQAALKTRTGQSTVPNVFINGNHIGGCDDTFRLHRNSKLVPLLK</sequence>
<dbReference type="InterPro" id="IPR011899">
    <property type="entry name" value="Glutaredoxin_euk/vir"/>
</dbReference>
<protein>
    <recommendedName>
        <fullName evidence="4">Glutaredoxin domain-containing protein</fullName>
    </recommendedName>
</protein>
<proteinExistence type="predicted"/>
<dbReference type="EMBL" id="CAJVCH010407494">
    <property type="protein sequence ID" value="CAG7817945.1"/>
    <property type="molecule type" value="Genomic_DNA"/>
</dbReference>
<keyword evidence="2" id="KW-0813">Transport</keyword>
<dbReference type="InterPro" id="IPR011767">
    <property type="entry name" value="GLR_AS"/>
</dbReference>
<evidence type="ECO:0000256" key="1">
    <source>
        <dbReference type="ARBA" id="ARBA00002549"/>
    </source>
</evidence>
<feature type="domain" description="Glutaredoxin" evidence="4">
    <location>
        <begin position="72"/>
        <end position="135"/>
    </location>
</feature>
<dbReference type="Proteomes" id="UP000708208">
    <property type="component" value="Unassembled WGS sequence"/>
</dbReference>
<gene>
    <name evidence="5" type="ORF">AFUS01_LOCUS28481</name>
</gene>
<evidence type="ECO:0000256" key="3">
    <source>
        <dbReference type="ARBA" id="ARBA00022982"/>
    </source>
</evidence>
<accession>A0A8J2PK19</accession>
<evidence type="ECO:0000313" key="6">
    <source>
        <dbReference type="Proteomes" id="UP000708208"/>
    </source>
</evidence>
<dbReference type="PANTHER" id="PTHR45694:SF18">
    <property type="entry name" value="GLUTAREDOXIN-1-RELATED"/>
    <property type="match status" value="1"/>
</dbReference>
<dbReference type="InterPro" id="IPR002109">
    <property type="entry name" value="Glutaredoxin"/>
</dbReference>
<name>A0A8J2PK19_9HEXA</name>
<dbReference type="FunFam" id="3.40.30.10:FF:000093">
    <property type="entry name" value="Glutaredoxin 2"/>
    <property type="match status" value="1"/>
</dbReference>
<dbReference type="NCBIfam" id="TIGR02180">
    <property type="entry name" value="GRX_euk"/>
    <property type="match status" value="1"/>
</dbReference>
<keyword evidence="3" id="KW-0249">Electron transport</keyword>